<keyword evidence="3 14" id="KW-0645">Protease</keyword>
<dbReference type="InterPro" id="IPR046336">
    <property type="entry name" value="Lon_prtase_N_sf"/>
</dbReference>
<feature type="active site" evidence="14 16">
    <location>
        <position position="725"/>
    </location>
</feature>
<dbReference type="GO" id="GO:0016887">
    <property type="term" value="F:ATP hydrolysis activity"/>
    <property type="evidence" value="ECO:0007669"/>
    <property type="project" value="UniProtKB-UniRule"/>
</dbReference>
<keyword evidence="7 14" id="KW-0067">ATP-binding</keyword>
<keyword evidence="5 14" id="KW-0378">Hydrolase</keyword>
<comment type="subcellular location">
    <subcellularLocation>
        <location evidence="1 14 15">Cytoplasm</location>
    </subcellularLocation>
</comment>
<evidence type="ECO:0000256" key="8">
    <source>
        <dbReference type="ARBA" id="ARBA00023016"/>
    </source>
</evidence>
<evidence type="ECO:0000256" key="12">
    <source>
        <dbReference type="ARBA" id="ARBA00071934"/>
    </source>
</evidence>
<keyword evidence="6 14" id="KW-0720">Serine protease</keyword>
<dbReference type="PRINTS" id="PR00830">
    <property type="entry name" value="ENDOLAPTASE"/>
</dbReference>
<dbReference type="PROSITE" id="PS51786">
    <property type="entry name" value="LON_PROTEOLYTIC"/>
    <property type="match status" value="1"/>
</dbReference>
<dbReference type="InterPro" id="IPR054594">
    <property type="entry name" value="Lon_lid"/>
</dbReference>
<evidence type="ECO:0000256" key="1">
    <source>
        <dbReference type="ARBA" id="ARBA00004496"/>
    </source>
</evidence>
<comment type="function">
    <text evidence="10 14">ATP-dependent serine protease that mediates the selective degradation of mutant and abnormal proteins as well as certain short-lived regulatory proteins. Required for cellular homeostasis and for survival from DNA damage and developmental changes induced by stress. Degrades polypeptides processively to yield small peptide fragments that are 5 to 10 amino acids long. Binds to DNA in a double-stranded, site-specific manner.</text>
</comment>
<keyword evidence="8 14" id="KW-0346">Stress response</keyword>
<dbReference type="SUPFAM" id="SSF52540">
    <property type="entry name" value="P-loop containing nucleoside triphosphate hydrolases"/>
    <property type="match status" value="1"/>
</dbReference>
<dbReference type="Proteomes" id="UP000886876">
    <property type="component" value="Unassembled WGS sequence"/>
</dbReference>
<evidence type="ECO:0000256" key="17">
    <source>
        <dbReference type="PIRSR" id="PIRSR001174-2"/>
    </source>
</evidence>
<dbReference type="GO" id="GO:0034605">
    <property type="term" value="P:cellular response to heat"/>
    <property type="evidence" value="ECO:0007669"/>
    <property type="project" value="UniProtKB-UniRule"/>
</dbReference>
<dbReference type="Gene3D" id="2.30.130.40">
    <property type="entry name" value="LON domain-like"/>
    <property type="match status" value="1"/>
</dbReference>
<name>A0A9D1K8I5_9FIRM</name>
<dbReference type="SMART" id="SM00464">
    <property type="entry name" value="LON"/>
    <property type="match status" value="1"/>
</dbReference>
<reference evidence="23" key="2">
    <citation type="journal article" date="2021" name="PeerJ">
        <title>Extensive microbial diversity within the chicken gut microbiome revealed by metagenomics and culture.</title>
        <authorList>
            <person name="Gilroy R."/>
            <person name="Ravi A."/>
            <person name="Getino M."/>
            <person name="Pursley I."/>
            <person name="Horton D.L."/>
            <person name="Alikhan N.F."/>
            <person name="Baker D."/>
            <person name="Gharbi K."/>
            <person name="Hall N."/>
            <person name="Watson M."/>
            <person name="Adriaenssens E.M."/>
            <person name="Foster-Nyarko E."/>
            <person name="Jarju S."/>
            <person name="Secka A."/>
            <person name="Antonio M."/>
            <person name="Oren A."/>
            <person name="Chaudhuri R.R."/>
            <person name="La Ragione R."/>
            <person name="Hildebrand F."/>
            <person name="Pallen M.J."/>
        </authorList>
    </citation>
    <scope>NUCLEOTIDE SEQUENCE</scope>
    <source>
        <strain evidence="23">ChiHecec3B27-6122</strain>
    </source>
</reference>
<evidence type="ECO:0000256" key="20">
    <source>
        <dbReference type="SAM" id="MobiDB-lite"/>
    </source>
</evidence>
<dbReference type="Gene3D" id="1.20.5.5270">
    <property type="match status" value="1"/>
</dbReference>
<dbReference type="InterPro" id="IPR008269">
    <property type="entry name" value="Lon_proteolytic"/>
</dbReference>
<dbReference type="GO" id="GO:0005524">
    <property type="term" value="F:ATP binding"/>
    <property type="evidence" value="ECO:0007669"/>
    <property type="project" value="UniProtKB-UniRule"/>
</dbReference>
<dbReference type="Gene3D" id="3.30.230.10">
    <property type="match status" value="1"/>
</dbReference>
<reference evidence="23" key="1">
    <citation type="submission" date="2020-10" db="EMBL/GenBank/DDBJ databases">
        <authorList>
            <person name="Gilroy R."/>
        </authorList>
    </citation>
    <scope>NUCLEOTIDE SEQUENCE</scope>
    <source>
        <strain evidence="23">ChiHecec3B27-6122</strain>
    </source>
</reference>
<dbReference type="SMART" id="SM00382">
    <property type="entry name" value="AAA"/>
    <property type="match status" value="1"/>
</dbReference>
<evidence type="ECO:0000256" key="9">
    <source>
        <dbReference type="ARBA" id="ARBA00050665"/>
    </source>
</evidence>
<dbReference type="PANTHER" id="PTHR10046">
    <property type="entry name" value="ATP DEPENDENT LON PROTEASE FAMILY MEMBER"/>
    <property type="match status" value="1"/>
</dbReference>
<dbReference type="FunFam" id="3.40.50.300:FF:000021">
    <property type="entry name" value="Lon protease homolog"/>
    <property type="match status" value="1"/>
</dbReference>
<dbReference type="GO" id="GO:0004252">
    <property type="term" value="F:serine-type endopeptidase activity"/>
    <property type="evidence" value="ECO:0007669"/>
    <property type="project" value="UniProtKB-UniRule"/>
</dbReference>
<evidence type="ECO:0000313" key="23">
    <source>
        <dbReference type="EMBL" id="HIS97389.1"/>
    </source>
</evidence>
<evidence type="ECO:0000256" key="19">
    <source>
        <dbReference type="RuleBase" id="RU000591"/>
    </source>
</evidence>
<dbReference type="InterPro" id="IPR003959">
    <property type="entry name" value="ATPase_AAA_core"/>
</dbReference>
<evidence type="ECO:0000256" key="3">
    <source>
        <dbReference type="ARBA" id="ARBA00022670"/>
    </source>
</evidence>
<comment type="catalytic activity">
    <reaction evidence="9 14 15 18">
        <text>Hydrolysis of proteins in presence of ATP.</text>
        <dbReference type="EC" id="3.4.21.53"/>
    </reaction>
</comment>
<evidence type="ECO:0000256" key="13">
    <source>
        <dbReference type="ARBA" id="ARBA00082722"/>
    </source>
</evidence>
<evidence type="ECO:0000256" key="11">
    <source>
        <dbReference type="ARBA" id="ARBA00066743"/>
    </source>
</evidence>
<dbReference type="InterPro" id="IPR003593">
    <property type="entry name" value="AAA+_ATPase"/>
</dbReference>
<dbReference type="Pfam" id="PF22667">
    <property type="entry name" value="Lon_lid"/>
    <property type="match status" value="1"/>
</dbReference>
<dbReference type="HAMAP" id="MF_01973">
    <property type="entry name" value="lon_bact"/>
    <property type="match status" value="1"/>
</dbReference>
<dbReference type="GO" id="GO:0043565">
    <property type="term" value="F:sequence-specific DNA binding"/>
    <property type="evidence" value="ECO:0007669"/>
    <property type="project" value="UniProtKB-UniRule"/>
</dbReference>
<feature type="domain" description="Lon N-terminal" evidence="22">
    <location>
        <begin position="13"/>
        <end position="208"/>
    </location>
</feature>
<dbReference type="SUPFAM" id="SSF54211">
    <property type="entry name" value="Ribosomal protein S5 domain 2-like"/>
    <property type="match status" value="1"/>
</dbReference>
<dbReference type="GO" id="GO:0005737">
    <property type="term" value="C:cytoplasm"/>
    <property type="evidence" value="ECO:0007669"/>
    <property type="project" value="UniProtKB-SubCell"/>
</dbReference>
<evidence type="ECO:0000313" key="24">
    <source>
        <dbReference type="Proteomes" id="UP000886876"/>
    </source>
</evidence>
<dbReference type="GO" id="GO:0004176">
    <property type="term" value="F:ATP-dependent peptidase activity"/>
    <property type="evidence" value="ECO:0007669"/>
    <property type="project" value="UniProtKB-UniRule"/>
</dbReference>
<dbReference type="AlphaFoldDB" id="A0A9D1K8I5"/>
<dbReference type="Pfam" id="PF02190">
    <property type="entry name" value="LON_substr_bdg"/>
    <property type="match status" value="1"/>
</dbReference>
<dbReference type="EMBL" id="DVJS01000135">
    <property type="protein sequence ID" value="HIS97389.1"/>
    <property type="molecule type" value="Genomic_DNA"/>
</dbReference>
<comment type="subunit">
    <text evidence="14 15">Homohexamer. Organized in a ring with a central cavity.</text>
</comment>
<sequence>MSERFEFTSRRSMPVMALRGLSVFPGMLLNFDVERPMSAAALNLAMNADQIIFLAAQKEISKDVPFLDDIYRVGTVCRVRQLLRQPGSKTVRIMVEGLARGRLDALTMDSPSLFGEIEPMPDAEEKPTVKTEALCRRCTALFSEYAQISGNIAPESVINIMANTDAAYVADFIAQNIYLKPEEKQKLLEELRPSRRLASLCRMLTRELTLLSIERDLNESTQEQMNRNQREYYLREQMKIIQSELGEDDAPQELDEYREKIKALHLEQETEEKLLKEVTRLSRQSFGSAEGSVIRSYLDTCLEVPWNTRTRETLDIARAQKMLDEDHFGLTKVKERVIEFLSVRKLAPDVKGGVLCLVGPPGTGKTSIAMSIARATNRKLSRVALGGVHDEAEIRGHRKTYIGSMPGRLVSGLIQAGSMNPVMVLDEIDKLGSDYRGDPSAALLEALDAEQNCRFRDNYMEVPVDLSDVFFITTANTTDTIPRPLLDRMDVIELTSYTDEEKLQIARRHLLPKQRKKHGLTGVTLKVSDDAIREIISHYTRESGVRILERELAAVCRKCATGIAKGEYKSLTVRAGKLEPLLGPAKYKPDAVYPRDEVGLVRGLAWTAVGGEVLDVEVGVVEGNGQLELTGNLGNVMKESCKAAITYIRSRADKLGIDPEFHRKRDIHIHFPEGAVPKDGPSAGITICIGVISALTGIPVRRDLAMTGEITLRGRILPIGGLKEKTMAALRAGVSTVIIPAENEPDLDEIDQDVRARLKFVTADHVDSILDIALNRRAVEPEEDEAPELASAQTPPPPVAAGENAARIGQ</sequence>
<dbReference type="PIRSF" id="PIRSF001174">
    <property type="entry name" value="Lon_proteas"/>
    <property type="match status" value="1"/>
</dbReference>
<dbReference type="Gene3D" id="1.10.8.60">
    <property type="match status" value="1"/>
</dbReference>
<comment type="induction">
    <text evidence="14">By heat shock.</text>
</comment>
<feature type="domain" description="Lon proteolytic" evidence="21">
    <location>
        <begin position="595"/>
        <end position="776"/>
    </location>
</feature>
<dbReference type="InterPro" id="IPR027417">
    <property type="entry name" value="P-loop_NTPase"/>
</dbReference>
<proteinExistence type="evidence at transcript level"/>
<dbReference type="NCBIfam" id="TIGR00763">
    <property type="entry name" value="lon"/>
    <property type="match status" value="1"/>
</dbReference>
<evidence type="ECO:0000256" key="5">
    <source>
        <dbReference type="ARBA" id="ARBA00022801"/>
    </source>
</evidence>
<evidence type="ECO:0000256" key="2">
    <source>
        <dbReference type="ARBA" id="ARBA00022490"/>
    </source>
</evidence>
<evidence type="ECO:0000256" key="10">
    <source>
        <dbReference type="ARBA" id="ARBA00053875"/>
    </source>
</evidence>
<dbReference type="EC" id="3.4.21.53" evidence="11 14"/>
<evidence type="ECO:0000256" key="14">
    <source>
        <dbReference type="HAMAP-Rule" id="MF_01973"/>
    </source>
</evidence>
<dbReference type="InterPro" id="IPR015947">
    <property type="entry name" value="PUA-like_sf"/>
</dbReference>
<organism evidence="23 24">
    <name type="scientific">Candidatus Scatomorpha pullistercoris</name>
    <dbReference type="NCBI Taxonomy" id="2840929"/>
    <lineage>
        <taxon>Bacteria</taxon>
        <taxon>Bacillati</taxon>
        <taxon>Bacillota</taxon>
        <taxon>Clostridia</taxon>
        <taxon>Eubacteriales</taxon>
        <taxon>Candidatus Scatomorpha</taxon>
    </lineage>
</organism>
<feature type="active site" evidence="14 16">
    <location>
        <position position="682"/>
    </location>
</feature>
<dbReference type="CDD" id="cd19500">
    <property type="entry name" value="RecA-like_Lon"/>
    <property type="match status" value="1"/>
</dbReference>
<evidence type="ECO:0000256" key="7">
    <source>
        <dbReference type="ARBA" id="ARBA00022840"/>
    </source>
</evidence>
<dbReference type="InterPro" id="IPR003111">
    <property type="entry name" value="Lon_prtase_N"/>
</dbReference>
<dbReference type="Gene3D" id="1.20.58.1480">
    <property type="match status" value="1"/>
</dbReference>
<comment type="caution">
    <text evidence="23">The sequence shown here is derived from an EMBL/GenBank/DDBJ whole genome shotgun (WGS) entry which is preliminary data.</text>
</comment>
<dbReference type="Pfam" id="PF05362">
    <property type="entry name" value="Lon_C"/>
    <property type="match status" value="1"/>
</dbReference>
<dbReference type="PROSITE" id="PS51787">
    <property type="entry name" value="LON_N"/>
    <property type="match status" value="1"/>
</dbReference>
<dbReference type="InterPro" id="IPR004815">
    <property type="entry name" value="Lon_bac/euk-typ"/>
</dbReference>
<dbReference type="InterPro" id="IPR027065">
    <property type="entry name" value="Lon_Prtase"/>
</dbReference>
<dbReference type="SUPFAM" id="SSF88697">
    <property type="entry name" value="PUA domain-like"/>
    <property type="match status" value="1"/>
</dbReference>
<dbReference type="InterPro" id="IPR020568">
    <property type="entry name" value="Ribosomal_Su5_D2-typ_SF"/>
</dbReference>
<gene>
    <name evidence="14 23" type="primary">lon</name>
    <name evidence="23" type="ORF">IAD42_05385</name>
</gene>
<dbReference type="PROSITE" id="PS01046">
    <property type="entry name" value="LON_SER"/>
    <property type="match status" value="1"/>
</dbReference>
<evidence type="ECO:0000259" key="21">
    <source>
        <dbReference type="PROSITE" id="PS51786"/>
    </source>
</evidence>
<evidence type="ECO:0000256" key="18">
    <source>
        <dbReference type="PROSITE-ProRule" id="PRU01122"/>
    </source>
</evidence>
<dbReference type="GO" id="GO:0006515">
    <property type="term" value="P:protein quality control for misfolded or incompletely synthesized proteins"/>
    <property type="evidence" value="ECO:0007669"/>
    <property type="project" value="UniProtKB-UniRule"/>
</dbReference>
<evidence type="ECO:0000259" key="22">
    <source>
        <dbReference type="PROSITE" id="PS51787"/>
    </source>
</evidence>
<evidence type="ECO:0000256" key="4">
    <source>
        <dbReference type="ARBA" id="ARBA00022741"/>
    </source>
</evidence>
<dbReference type="InterPro" id="IPR014721">
    <property type="entry name" value="Ribsml_uS5_D2-typ_fold_subgr"/>
</dbReference>
<accession>A0A9D1K8I5</accession>
<evidence type="ECO:0000256" key="16">
    <source>
        <dbReference type="PIRSR" id="PIRSR001174-1"/>
    </source>
</evidence>
<feature type="region of interest" description="Disordered" evidence="20">
    <location>
        <begin position="780"/>
        <end position="810"/>
    </location>
</feature>
<dbReference type="Pfam" id="PF00004">
    <property type="entry name" value="AAA"/>
    <property type="match status" value="1"/>
</dbReference>
<comment type="similarity">
    <text evidence="14 15 18 19">Belongs to the peptidase S16 family.</text>
</comment>
<protein>
    <recommendedName>
        <fullName evidence="12 14">Lon protease</fullName>
        <ecNumber evidence="11 14">3.4.21.53</ecNumber>
    </recommendedName>
    <alternativeName>
        <fullName evidence="13 14">ATP-dependent protease La</fullName>
    </alternativeName>
</protein>
<keyword evidence="4 14" id="KW-0547">Nucleotide-binding</keyword>
<keyword evidence="2 14" id="KW-0963">Cytoplasm</keyword>
<evidence type="ECO:0000256" key="15">
    <source>
        <dbReference type="PIRNR" id="PIRNR001174"/>
    </source>
</evidence>
<dbReference type="InterPro" id="IPR008268">
    <property type="entry name" value="Peptidase_S16_AS"/>
</dbReference>
<dbReference type="Gene3D" id="3.40.50.300">
    <property type="entry name" value="P-loop containing nucleotide triphosphate hydrolases"/>
    <property type="match status" value="1"/>
</dbReference>
<dbReference type="InterPro" id="IPR027543">
    <property type="entry name" value="Lon_bac"/>
</dbReference>
<feature type="binding site" evidence="14 17">
    <location>
        <begin position="359"/>
        <end position="366"/>
    </location>
    <ligand>
        <name>ATP</name>
        <dbReference type="ChEBI" id="CHEBI:30616"/>
    </ligand>
</feature>
<evidence type="ECO:0000256" key="6">
    <source>
        <dbReference type="ARBA" id="ARBA00022825"/>
    </source>
</evidence>